<evidence type="ECO:0000313" key="2">
    <source>
        <dbReference type="EMBL" id="GIM94776.1"/>
    </source>
</evidence>
<keyword evidence="1" id="KW-0812">Transmembrane</keyword>
<dbReference type="EMBL" id="BOQN01000085">
    <property type="protein sequence ID" value="GIM94776.1"/>
    <property type="molecule type" value="Genomic_DNA"/>
</dbReference>
<organism evidence="2 3">
    <name type="scientific">Paractinoplanes toevensis</name>
    <dbReference type="NCBI Taxonomy" id="571911"/>
    <lineage>
        <taxon>Bacteria</taxon>
        <taxon>Bacillati</taxon>
        <taxon>Actinomycetota</taxon>
        <taxon>Actinomycetes</taxon>
        <taxon>Micromonosporales</taxon>
        <taxon>Micromonosporaceae</taxon>
        <taxon>Paractinoplanes</taxon>
    </lineage>
</organism>
<keyword evidence="3" id="KW-1185">Reference proteome</keyword>
<keyword evidence="1" id="KW-0472">Membrane</keyword>
<feature type="transmembrane region" description="Helical" evidence="1">
    <location>
        <begin position="38"/>
        <end position="59"/>
    </location>
</feature>
<gene>
    <name evidence="2" type="ORF">Ato02nite_065690</name>
</gene>
<evidence type="ECO:0000256" key="1">
    <source>
        <dbReference type="SAM" id="Phobius"/>
    </source>
</evidence>
<feature type="transmembrane region" description="Helical" evidence="1">
    <location>
        <begin position="71"/>
        <end position="88"/>
    </location>
</feature>
<dbReference type="AlphaFoldDB" id="A0A919W8N4"/>
<feature type="transmembrane region" description="Helical" evidence="1">
    <location>
        <begin position="117"/>
        <end position="136"/>
    </location>
</feature>
<proteinExistence type="predicted"/>
<protein>
    <submittedName>
        <fullName evidence="2">Uncharacterized protein</fullName>
    </submittedName>
</protein>
<dbReference type="RefSeq" id="WP_213010534.1">
    <property type="nucleotide sequence ID" value="NZ_BOQN01000085.1"/>
</dbReference>
<evidence type="ECO:0000313" key="3">
    <source>
        <dbReference type="Proteomes" id="UP000677082"/>
    </source>
</evidence>
<sequence>MPLAASVVTAAAGAGLTWESNPLGGERSGLLVMFGDRASALPVLILVGALLLTIAAVVATMRFPRRKYARAAILGALTTLGMVGWYGIRITGERVRAIGMDSAGNLIEPEAASHLGIGWYLTATALLTTVVLAIGLTRTHSFRVRGDT</sequence>
<keyword evidence="1" id="KW-1133">Transmembrane helix</keyword>
<name>A0A919W8N4_9ACTN</name>
<dbReference type="Proteomes" id="UP000677082">
    <property type="component" value="Unassembled WGS sequence"/>
</dbReference>
<accession>A0A919W8N4</accession>
<reference evidence="2 3" key="1">
    <citation type="submission" date="2021-03" db="EMBL/GenBank/DDBJ databases">
        <title>Whole genome shotgun sequence of Actinoplanes toevensis NBRC 105298.</title>
        <authorList>
            <person name="Komaki H."/>
            <person name="Tamura T."/>
        </authorList>
    </citation>
    <scope>NUCLEOTIDE SEQUENCE [LARGE SCALE GENOMIC DNA]</scope>
    <source>
        <strain evidence="2 3">NBRC 105298</strain>
    </source>
</reference>
<comment type="caution">
    <text evidence="2">The sequence shown here is derived from an EMBL/GenBank/DDBJ whole genome shotgun (WGS) entry which is preliminary data.</text>
</comment>